<name>A0ABQ9W505_SAGOE</name>
<evidence type="ECO:0000313" key="3">
    <source>
        <dbReference type="Proteomes" id="UP001266305"/>
    </source>
</evidence>
<reference evidence="2 3" key="1">
    <citation type="submission" date="2023-05" db="EMBL/GenBank/DDBJ databases">
        <title>B98-5 Cell Line De Novo Hybrid Assembly: An Optical Mapping Approach.</title>
        <authorList>
            <person name="Kananen K."/>
            <person name="Auerbach J.A."/>
            <person name="Kautto E."/>
            <person name="Blachly J.S."/>
        </authorList>
    </citation>
    <scope>NUCLEOTIDE SEQUENCE [LARGE SCALE GENOMIC DNA]</scope>
    <source>
        <strain evidence="2">B95-8</strain>
        <tissue evidence="2">Cell line</tissue>
    </source>
</reference>
<feature type="compositionally biased region" description="Low complexity" evidence="1">
    <location>
        <begin position="45"/>
        <end position="54"/>
    </location>
</feature>
<feature type="non-terminal residue" evidence="2">
    <location>
        <position position="1"/>
    </location>
</feature>
<feature type="compositionally biased region" description="Low complexity" evidence="1">
    <location>
        <begin position="13"/>
        <end position="29"/>
    </location>
</feature>
<keyword evidence="3" id="KW-1185">Reference proteome</keyword>
<protein>
    <submittedName>
        <fullName evidence="2">Uncharacterized protein</fullName>
    </submittedName>
</protein>
<comment type="caution">
    <text evidence="2">The sequence shown here is derived from an EMBL/GenBank/DDBJ whole genome shotgun (WGS) entry which is preliminary data.</text>
</comment>
<feature type="compositionally biased region" description="Gly residues" evidence="1">
    <location>
        <begin position="1"/>
        <end position="12"/>
    </location>
</feature>
<organism evidence="2 3">
    <name type="scientific">Saguinus oedipus</name>
    <name type="common">Cotton-top tamarin</name>
    <name type="synonym">Oedipomidas oedipus</name>
    <dbReference type="NCBI Taxonomy" id="9490"/>
    <lineage>
        <taxon>Eukaryota</taxon>
        <taxon>Metazoa</taxon>
        <taxon>Chordata</taxon>
        <taxon>Craniata</taxon>
        <taxon>Vertebrata</taxon>
        <taxon>Euteleostomi</taxon>
        <taxon>Mammalia</taxon>
        <taxon>Eutheria</taxon>
        <taxon>Euarchontoglires</taxon>
        <taxon>Primates</taxon>
        <taxon>Haplorrhini</taxon>
        <taxon>Platyrrhini</taxon>
        <taxon>Cebidae</taxon>
        <taxon>Callitrichinae</taxon>
        <taxon>Saguinus</taxon>
    </lineage>
</organism>
<sequence>RSGEGAAGGCGAGLRSLRPLLLPGSGLSAEQVGTGAPGGGRRAPARGNPWTPRPRGGPGGEGRGDRCRPAPSPTSLSSGR</sequence>
<evidence type="ECO:0000313" key="2">
    <source>
        <dbReference type="EMBL" id="KAK2115462.1"/>
    </source>
</evidence>
<accession>A0ABQ9W505</accession>
<feature type="region of interest" description="Disordered" evidence="1">
    <location>
        <begin position="1"/>
        <end position="80"/>
    </location>
</feature>
<proteinExistence type="predicted"/>
<dbReference type="EMBL" id="JASSZA010000003">
    <property type="protein sequence ID" value="KAK2115462.1"/>
    <property type="molecule type" value="Genomic_DNA"/>
</dbReference>
<evidence type="ECO:0000256" key="1">
    <source>
        <dbReference type="SAM" id="MobiDB-lite"/>
    </source>
</evidence>
<feature type="non-terminal residue" evidence="2">
    <location>
        <position position="80"/>
    </location>
</feature>
<dbReference type="Proteomes" id="UP001266305">
    <property type="component" value="Unassembled WGS sequence"/>
</dbReference>
<gene>
    <name evidence="2" type="ORF">P7K49_006088</name>
</gene>